<protein>
    <recommendedName>
        <fullName evidence="3">Molybdopterin synthase sulfur carrier subunit</fullName>
    </recommendedName>
</protein>
<dbReference type="CDD" id="cd00754">
    <property type="entry name" value="Ubl_MoaD"/>
    <property type="match status" value="1"/>
</dbReference>
<name>A0ABW2NNA2_9BACL</name>
<reference evidence="5" key="1">
    <citation type="journal article" date="2019" name="Int. J. Syst. Evol. Microbiol.">
        <title>The Global Catalogue of Microorganisms (GCM) 10K type strain sequencing project: providing services to taxonomists for standard genome sequencing and annotation.</title>
        <authorList>
            <consortium name="The Broad Institute Genomics Platform"/>
            <consortium name="The Broad Institute Genome Sequencing Center for Infectious Disease"/>
            <person name="Wu L."/>
            <person name="Ma J."/>
        </authorList>
    </citation>
    <scope>NUCLEOTIDE SEQUENCE [LARGE SCALE GENOMIC DNA]</scope>
    <source>
        <strain evidence="5">NBRC 106396</strain>
    </source>
</reference>
<dbReference type="InterPro" id="IPR012675">
    <property type="entry name" value="Beta-grasp_dom_sf"/>
</dbReference>
<accession>A0ABW2NNA2</accession>
<gene>
    <name evidence="4" type="primary">moaD</name>
    <name evidence="4" type="ORF">ACFQPF_04745</name>
</gene>
<dbReference type="PANTHER" id="PTHR33359:SF1">
    <property type="entry name" value="MOLYBDOPTERIN SYNTHASE SULFUR CARRIER SUBUNIT"/>
    <property type="match status" value="1"/>
</dbReference>
<organism evidence="4 5">
    <name type="scientific">Fictibacillus iocasae</name>
    <dbReference type="NCBI Taxonomy" id="2715437"/>
    <lineage>
        <taxon>Bacteria</taxon>
        <taxon>Bacillati</taxon>
        <taxon>Bacillota</taxon>
        <taxon>Bacilli</taxon>
        <taxon>Bacillales</taxon>
        <taxon>Fictibacillaceae</taxon>
        <taxon>Fictibacillus</taxon>
    </lineage>
</organism>
<evidence type="ECO:0000256" key="2">
    <source>
        <dbReference type="ARBA" id="ARBA00024200"/>
    </source>
</evidence>
<keyword evidence="1" id="KW-0547">Nucleotide-binding</keyword>
<dbReference type="InterPro" id="IPR016155">
    <property type="entry name" value="Mopterin_synth/thiamin_S_b"/>
</dbReference>
<sequence length="75" mass="8275">MINVLCFAHIKELTGAEKVQIQQDEMTVEQLLNELNYRYGVSGDFMVAVNEEYADKEDIVKSGDTVAIIPPVSGG</sequence>
<evidence type="ECO:0000256" key="1">
    <source>
        <dbReference type="ARBA" id="ARBA00022741"/>
    </source>
</evidence>
<dbReference type="Gene3D" id="3.10.20.30">
    <property type="match status" value="1"/>
</dbReference>
<dbReference type="NCBIfam" id="TIGR01682">
    <property type="entry name" value="moaD"/>
    <property type="match status" value="1"/>
</dbReference>
<dbReference type="SUPFAM" id="SSF54285">
    <property type="entry name" value="MoaD/ThiS"/>
    <property type="match status" value="1"/>
</dbReference>
<dbReference type="Proteomes" id="UP001596549">
    <property type="component" value="Unassembled WGS sequence"/>
</dbReference>
<proteinExistence type="inferred from homology"/>
<dbReference type="InterPro" id="IPR010038">
    <property type="entry name" value="MoaD_arc-typ"/>
</dbReference>
<dbReference type="EMBL" id="JBHTCP010000009">
    <property type="protein sequence ID" value="MFC7370976.1"/>
    <property type="molecule type" value="Genomic_DNA"/>
</dbReference>
<dbReference type="RefSeq" id="WP_379747082.1">
    <property type="nucleotide sequence ID" value="NZ_JBHTCP010000009.1"/>
</dbReference>
<dbReference type="InterPro" id="IPR044672">
    <property type="entry name" value="MOCS2A"/>
</dbReference>
<comment type="caution">
    <text evidence="4">The sequence shown here is derived from an EMBL/GenBank/DDBJ whole genome shotgun (WGS) entry which is preliminary data.</text>
</comment>
<dbReference type="Pfam" id="PF02597">
    <property type="entry name" value="ThiS"/>
    <property type="match status" value="1"/>
</dbReference>
<dbReference type="NCBIfam" id="TIGR01687">
    <property type="entry name" value="moaD_arch"/>
    <property type="match status" value="1"/>
</dbReference>
<evidence type="ECO:0000313" key="4">
    <source>
        <dbReference type="EMBL" id="MFC7370976.1"/>
    </source>
</evidence>
<comment type="similarity">
    <text evidence="2">Belongs to the MoaD family.</text>
</comment>
<evidence type="ECO:0000256" key="3">
    <source>
        <dbReference type="ARBA" id="ARBA00024247"/>
    </source>
</evidence>
<dbReference type="InterPro" id="IPR003749">
    <property type="entry name" value="ThiS/MoaD-like"/>
</dbReference>
<evidence type="ECO:0000313" key="5">
    <source>
        <dbReference type="Proteomes" id="UP001596549"/>
    </source>
</evidence>
<keyword evidence="5" id="KW-1185">Reference proteome</keyword>
<dbReference type="PANTHER" id="PTHR33359">
    <property type="entry name" value="MOLYBDOPTERIN SYNTHASE SULFUR CARRIER SUBUNIT"/>
    <property type="match status" value="1"/>
</dbReference>